<evidence type="ECO:0000313" key="1">
    <source>
        <dbReference type="EMBL" id="EAY16138.1"/>
    </source>
</evidence>
<dbReference type="EMBL" id="DS113246">
    <property type="protein sequence ID" value="EAY16138.1"/>
    <property type="molecule type" value="Genomic_DNA"/>
</dbReference>
<dbReference type="InterPro" id="IPR026906">
    <property type="entry name" value="LRR_5"/>
</dbReference>
<dbReference type="Proteomes" id="UP000001542">
    <property type="component" value="Unassembled WGS sequence"/>
</dbReference>
<gene>
    <name evidence="1" type="ORF">TVAG_465260</name>
</gene>
<dbReference type="InterPro" id="IPR053139">
    <property type="entry name" value="Surface_bspA-like"/>
</dbReference>
<reference evidence="1" key="2">
    <citation type="journal article" date="2007" name="Science">
        <title>Draft genome sequence of the sexually transmitted pathogen Trichomonas vaginalis.</title>
        <authorList>
            <person name="Carlton J.M."/>
            <person name="Hirt R.P."/>
            <person name="Silva J.C."/>
            <person name="Delcher A.L."/>
            <person name="Schatz M."/>
            <person name="Zhao Q."/>
            <person name="Wortman J.R."/>
            <person name="Bidwell S.L."/>
            <person name="Alsmark U.C.M."/>
            <person name="Besteiro S."/>
            <person name="Sicheritz-Ponten T."/>
            <person name="Noel C.J."/>
            <person name="Dacks J.B."/>
            <person name="Foster P.G."/>
            <person name="Simillion C."/>
            <person name="Van de Peer Y."/>
            <person name="Miranda-Saavedra D."/>
            <person name="Barton G.J."/>
            <person name="Westrop G.D."/>
            <person name="Mueller S."/>
            <person name="Dessi D."/>
            <person name="Fiori P.L."/>
            <person name="Ren Q."/>
            <person name="Paulsen I."/>
            <person name="Zhang H."/>
            <person name="Bastida-Corcuera F.D."/>
            <person name="Simoes-Barbosa A."/>
            <person name="Brown M.T."/>
            <person name="Hayes R.D."/>
            <person name="Mukherjee M."/>
            <person name="Okumura C.Y."/>
            <person name="Schneider R."/>
            <person name="Smith A.J."/>
            <person name="Vanacova S."/>
            <person name="Villalvazo M."/>
            <person name="Haas B.J."/>
            <person name="Pertea M."/>
            <person name="Feldblyum T.V."/>
            <person name="Utterback T.R."/>
            <person name="Shu C.L."/>
            <person name="Osoegawa K."/>
            <person name="de Jong P.J."/>
            <person name="Hrdy I."/>
            <person name="Horvathova L."/>
            <person name="Zubacova Z."/>
            <person name="Dolezal P."/>
            <person name="Malik S.B."/>
            <person name="Logsdon J.M. Jr."/>
            <person name="Henze K."/>
            <person name="Gupta A."/>
            <person name="Wang C.C."/>
            <person name="Dunne R.L."/>
            <person name="Upcroft J.A."/>
            <person name="Upcroft P."/>
            <person name="White O."/>
            <person name="Salzberg S.L."/>
            <person name="Tang P."/>
            <person name="Chiu C.-H."/>
            <person name="Lee Y.-S."/>
            <person name="Embley T.M."/>
            <person name="Coombs G.H."/>
            <person name="Mottram J.C."/>
            <person name="Tachezy J."/>
            <person name="Fraser-Liggett C.M."/>
            <person name="Johnson P.J."/>
        </authorList>
    </citation>
    <scope>NUCLEOTIDE SEQUENCE [LARGE SCALE GENOMIC DNA]</scope>
    <source>
        <strain evidence="1">G3</strain>
    </source>
</reference>
<reference evidence="1" key="1">
    <citation type="submission" date="2006-10" db="EMBL/GenBank/DDBJ databases">
        <authorList>
            <person name="Amadeo P."/>
            <person name="Zhao Q."/>
            <person name="Wortman J."/>
            <person name="Fraser-Liggett C."/>
            <person name="Carlton J."/>
        </authorList>
    </citation>
    <scope>NUCLEOTIDE SEQUENCE</scope>
    <source>
        <strain evidence="1">G3</strain>
    </source>
</reference>
<evidence type="ECO:0000313" key="2">
    <source>
        <dbReference type="Proteomes" id="UP000001542"/>
    </source>
</evidence>
<keyword evidence="2" id="KW-1185">Reference proteome</keyword>
<sequence length="411" mass="46811">MSFTHKTLFTYNSIKRITNISVSYLNEPNLIIDTNCLIMNYDQTKIYEFWGYATFYWQSYEITIPKTVEIIHEGAFENSTSVGEIKIDMDSQLFTIQDYAFRNCSRLISFNSSLSNLRKVGLSSFKDCTKLKSLGFGSLNLVVMKNAFENCINLVNLTNMTNIPNECFSGCTNLSSVSIMEGTTYIGVRSFENCISLENIIIPSSVEKISEYAFINCNNLKSITFSETNSLSNISINSISGCESLKNISNFISNNHKYKCIDNTLYYQNNTKLDLIYHLSHSIDDVLIINCDAICQYSFNHSNNIVNISLSSDSVSHIESYSFNDCKNLKYINFPLSVESVSTFAFHECKSIRCPLLIENTNINYLKMINESGIPPKLIISCRVVHGSNKVQVIKRIYNKTHGIFWHHLLK</sequence>
<accession>A2DTZ1</accession>
<dbReference type="SUPFAM" id="SSF52058">
    <property type="entry name" value="L domain-like"/>
    <property type="match status" value="1"/>
</dbReference>
<dbReference type="VEuPathDB" id="TrichDB:TVAGG3_0718890"/>
<dbReference type="InterPro" id="IPR032675">
    <property type="entry name" value="LRR_dom_sf"/>
</dbReference>
<dbReference type="STRING" id="5722.A2DTZ1"/>
<dbReference type="PANTHER" id="PTHR45661:SF3">
    <property type="entry name" value="IG-LIKE DOMAIN-CONTAINING PROTEIN"/>
    <property type="match status" value="1"/>
</dbReference>
<organism evidence="1 2">
    <name type="scientific">Trichomonas vaginalis (strain ATCC PRA-98 / G3)</name>
    <dbReference type="NCBI Taxonomy" id="412133"/>
    <lineage>
        <taxon>Eukaryota</taxon>
        <taxon>Metamonada</taxon>
        <taxon>Parabasalia</taxon>
        <taxon>Trichomonadida</taxon>
        <taxon>Trichomonadidae</taxon>
        <taxon>Trichomonas</taxon>
    </lineage>
</organism>
<protein>
    <submittedName>
        <fullName evidence="1">Surface antigen BspA-like</fullName>
    </submittedName>
</protein>
<proteinExistence type="predicted"/>
<dbReference type="Gene3D" id="3.80.10.10">
    <property type="entry name" value="Ribonuclease Inhibitor"/>
    <property type="match status" value="2"/>
</dbReference>
<dbReference type="KEGG" id="tva:4774145"/>
<dbReference type="Pfam" id="PF13306">
    <property type="entry name" value="LRR_5"/>
    <property type="match status" value="2"/>
</dbReference>
<dbReference type="AlphaFoldDB" id="A2DTZ1"/>
<name>A2DTZ1_TRIV3</name>
<dbReference type="InParanoid" id="A2DTZ1"/>
<dbReference type="PANTHER" id="PTHR45661">
    <property type="entry name" value="SURFACE ANTIGEN"/>
    <property type="match status" value="1"/>
</dbReference>
<dbReference type="RefSeq" id="XP_001328361.1">
    <property type="nucleotide sequence ID" value="XM_001328326.1"/>
</dbReference>
<dbReference type="VEuPathDB" id="TrichDB:TVAG_137300"/>